<feature type="transmembrane region" description="Helical" evidence="6">
    <location>
        <begin position="302"/>
        <end position="321"/>
    </location>
</feature>
<evidence type="ECO:0000256" key="4">
    <source>
        <dbReference type="ARBA" id="ARBA00023136"/>
    </source>
</evidence>
<evidence type="ECO:0000313" key="9">
    <source>
        <dbReference type="Proteomes" id="UP000807306"/>
    </source>
</evidence>
<dbReference type="InterPro" id="IPR000326">
    <property type="entry name" value="PAP2/HPO"/>
</dbReference>
<evidence type="ECO:0000259" key="7">
    <source>
        <dbReference type="SMART" id="SM00014"/>
    </source>
</evidence>
<feature type="transmembrane region" description="Helical" evidence="6">
    <location>
        <begin position="190"/>
        <end position="212"/>
    </location>
</feature>
<dbReference type="Pfam" id="PF14378">
    <property type="entry name" value="PAP2_3"/>
    <property type="match status" value="1"/>
</dbReference>
<feature type="compositionally biased region" description="Basic residues" evidence="5">
    <location>
        <begin position="413"/>
        <end position="431"/>
    </location>
</feature>
<evidence type="ECO:0000256" key="1">
    <source>
        <dbReference type="ARBA" id="ARBA00004141"/>
    </source>
</evidence>
<reference evidence="8" key="1">
    <citation type="submission" date="2020-11" db="EMBL/GenBank/DDBJ databases">
        <authorList>
            <consortium name="DOE Joint Genome Institute"/>
            <person name="Ahrendt S."/>
            <person name="Riley R."/>
            <person name="Andreopoulos W."/>
            <person name="Labutti K."/>
            <person name="Pangilinan J."/>
            <person name="Ruiz-Duenas F.J."/>
            <person name="Barrasa J.M."/>
            <person name="Sanchez-Garcia M."/>
            <person name="Camarero S."/>
            <person name="Miyauchi S."/>
            <person name="Serrano A."/>
            <person name="Linde D."/>
            <person name="Babiker R."/>
            <person name="Drula E."/>
            <person name="Ayuso-Fernandez I."/>
            <person name="Pacheco R."/>
            <person name="Padilla G."/>
            <person name="Ferreira P."/>
            <person name="Barriuso J."/>
            <person name="Kellner H."/>
            <person name="Castanera R."/>
            <person name="Alfaro M."/>
            <person name="Ramirez L."/>
            <person name="Pisabarro A.G."/>
            <person name="Kuo A."/>
            <person name="Tritt A."/>
            <person name="Lipzen A."/>
            <person name="He G."/>
            <person name="Yan M."/>
            <person name="Ng V."/>
            <person name="Cullen D."/>
            <person name="Martin F."/>
            <person name="Rosso M.-N."/>
            <person name="Henrissat B."/>
            <person name="Hibbett D."/>
            <person name="Martinez A.T."/>
            <person name="Grigoriev I.V."/>
        </authorList>
    </citation>
    <scope>NUCLEOTIDE SEQUENCE</scope>
    <source>
        <strain evidence="8">CBS 506.95</strain>
    </source>
</reference>
<name>A0A9P6EKG2_9AGAR</name>
<evidence type="ECO:0000313" key="8">
    <source>
        <dbReference type="EMBL" id="KAF9530707.1"/>
    </source>
</evidence>
<dbReference type="InterPro" id="IPR026841">
    <property type="entry name" value="Aur1/Ipt1"/>
</dbReference>
<dbReference type="PANTHER" id="PTHR31310:SF11">
    <property type="entry name" value="INOSITOL PHOSPHORYLCERAMIDE SYNTHASE CATALYTIC SUBUNIT AUR1"/>
    <property type="match status" value="1"/>
</dbReference>
<dbReference type="CDD" id="cd03386">
    <property type="entry name" value="PAP2_Aur1_like"/>
    <property type="match status" value="1"/>
</dbReference>
<dbReference type="Proteomes" id="UP000807306">
    <property type="component" value="Unassembled WGS sequence"/>
</dbReference>
<gene>
    <name evidence="8" type="ORF">CPB83DRAFT_762517</name>
</gene>
<organism evidence="8 9">
    <name type="scientific">Crepidotus variabilis</name>
    <dbReference type="NCBI Taxonomy" id="179855"/>
    <lineage>
        <taxon>Eukaryota</taxon>
        <taxon>Fungi</taxon>
        <taxon>Dikarya</taxon>
        <taxon>Basidiomycota</taxon>
        <taxon>Agaricomycotina</taxon>
        <taxon>Agaricomycetes</taxon>
        <taxon>Agaricomycetidae</taxon>
        <taxon>Agaricales</taxon>
        <taxon>Agaricineae</taxon>
        <taxon>Crepidotaceae</taxon>
        <taxon>Crepidotus</taxon>
    </lineage>
</organism>
<feature type="region of interest" description="Disordered" evidence="5">
    <location>
        <begin position="368"/>
        <end position="457"/>
    </location>
</feature>
<dbReference type="GO" id="GO:0006676">
    <property type="term" value="P:mannosyl diphosphorylinositol ceramide metabolic process"/>
    <property type="evidence" value="ECO:0007669"/>
    <property type="project" value="TreeGrafter"/>
</dbReference>
<feature type="transmembrane region" description="Helical" evidence="6">
    <location>
        <begin position="47"/>
        <end position="65"/>
    </location>
</feature>
<dbReference type="OrthoDB" id="5784at2759"/>
<dbReference type="InterPro" id="IPR036938">
    <property type="entry name" value="PAP2/HPO_sf"/>
</dbReference>
<feature type="compositionally biased region" description="Basic and acidic residues" evidence="5">
    <location>
        <begin position="441"/>
        <end position="457"/>
    </location>
</feature>
<dbReference type="PANTHER" id="PTHR31310">
    <property type="match status" value="1"/>
</dbReference>
<protein>
    <recommendedName>
        <fullName evidence="7">Phosphatidic acid phosphatase type 2/haloperoxidase domain-containing protein</fullName>
    </recommendedName>
</protein>
<dbReference type="GO" id="GO:0016020">
    <property type="term" value="C:membrane"/>
    <property type="evidence" value="ECO:0007669"/>
    <property type="project" value="UniProtKB-SubCell"/>
</dbReference>
<keyword evidence="9" id="KW-1185">Reference proteome</keyword>
<keyword evidence="4 6" id="KW-0472">Membrane</keyword>
<dbReference type="InterPro" id="IPR052185">
    <property type="entry name" value="IPC_Synthase-Related"/>
</dbReference>
<evidence type="ECO:0000256" key="5">
    <source>
        <dbReference type="SAM" id="MobiDB-lite"/>
    </source>
</evidence>
<keyword evidence="2 6" id="KW-0812">Transmembrane</keyword>
<feature type="transmembrane region" description="Helical" evidence="6">
    <location>
        <begin position="154"/>
        <end position="178"/>
    </location>
</feature>
<evidence type="ECO:0000256" key="2">
    <source>
        <dbReference type="ARBA" id="ARBA00022692"/>
    </source>
</evidence>
<feature type="transmembrane region" description="Helical" evidence="6">
    <location>
        <begin position="268"/>
        <end position="295"/>
    </location>
</feature>
<feature type="domain" description="Phosphatidic acid phosphatase type 2/haloperoxidase" evidence="7">
    <location>
        <begin position="182"/>
        <end position="321"/>
    </location>
</feature>
<dbReference type="AlphaFoldDB" id="A0A9P6EKG2"/>
<dbReference type="SUPFAM" id="SSF48317">
    <property type="entry name" value="Acid phosphatase/Vanadium-dependent haloperoxidase"/>
    <property type="match status" value="1"/>
</dbReference>
<evidence type="ECO:0000256" key="6">
    <source>
        <dbReference type="SAM" id="Phobius"/>
    </source>
</evidence>
<evidence type="ECO:0000256" key="3">
    <source>
        <dbReference type="ARBA" id="ARBA00022989"/>
    </source>
</evidence>
<dbReference type="Gene3D" id="1.20.144.10">
    <property type="entry name" value="Phosphatidic acid phosphatase type 2/haloperoxidase"/>
    <property type="match status" value="1"/>
</dbReference>
<keyword evidence="3 6" id="KW-1133">Transmembrane helix</keyword>
<comment type="subcellular location">
    <subcellularLocation>
        <location evidence="1">Membrane</location>
        <topology evidence="1">Multi-pass membrane protein</topology>
    </subcellularLocation>
</comment>
<dbReference type="GO" id="GO:0030148">
    <property type="term" value="P:sphingolipid biosynthetic process"/>
    <property type="evidence" value="ECO:0007669"/>
    <property type="project" value="TreeGrafter"/>
</dbReference>
<dbReference type="EMBL" id="MU157838">
    <property type="protein sequence ID" value="KAF9530707.1"/>
    <property type="molecule type" value="Genomic_DNA"/>
</dbReference>
<comment type="caution">
    <text evidence="8">The sequence shown here is derived from an EMBL/GenBank/DDBJ whole genome shotgun (WGS) entry which is preliminary data.</text>
</comment>
<dbReference type="GO" id="GO:0070916">
    <property type="term" value="C:inositol phosphoceramide synthase complex"/>
    <property type="evidence" value="ECO:0007669"/>
    <property type="project" value="TreeGrafter"/>
</dbReference>
<accession>A0A9P6EKG2</accession>
<dbReference type="SMART" id="SM00014">
    <property type="entry name" value="acidPPc"/>
    <property type="match status" value="1"/>
</dbReference>
<proteinExistence type="predicted"/>
<sequence length="457" mass="51259">MATLHRIRLSLSLALTNLRIALLAGYSRLDKSLSPSLTLHRLIAHKFVWSDITYPIHLSIALFWLSIMRSPSFPSKLLIPLLYTIALLLPLTNQFFLPATPVFSWLLAFFSNKFIPHSYRPTVLVSLLPTLESVLYGANISDILTRYTHPLLDILAWLPYGVVHFTFPFLIALFLFLFRTKHALHLWARTFGYMNLIGVFIQIIVPTSPPWYEVIHGLTPASYSMLGSPGGLARIDKLFGSNGYTVGFTHSPLPFGAFPSLHSGNATLAALFVTHFFPGYTKAVWCYCVVLYWATMYLTHHYLIDVVGGVCIASVFFYMFLPNELRGDAALEYPPNYTPAGFARGRTARSKYEQYDLEDPRARLNAYSFGSSPSARGNAREFDASSEPSSEDEELDITGTYRSPVPGQGQTPKKSKTQKHPKTHTHTHTHTHTASIASLIRGDERRALDGDEGWRGV</sequence>